<gene>
    <name evidence="1" type="ORF">K435DRAFT_968984</name>
</gene>
<dbReference type="Proteomes" id="UP000297245">
    <property type="component" value="Unassembled WGS sequence"/>
</dbReference>
<reference evidence="1 2" key="1">
    <citation type="journal article" date="2019" name="Nat. Ecol. Evol.">
        <title>Megaphylogeny resolves global patterns of mushroom evolution.</title>
        <authorList>
            <person name="Varga T."/>
            <person name="Krizsan K."/>
            <person name="Foldi C."/>
            <person name="Dima B."/>
            <person name="Sanchez-Garcia M."/>
            <person name="Sanchez-Ramirez S."/>
            <person name="Szollosi G.J."/>
            <person name="Szarkandi J.G."/>
            <person name="Papp V."/>
            <person name="Albert L."/>
            <person name="Andreopoulos W."/>
            <person name="Angelini C."/>
            <person name="Antonin V."/>
            <person name="Barry K.W."/>
            <person name="Bougher N.L."/>
            <person name="Buchanan P."/>
            <person name="Buyck B."/>
            <person name="Bense V."/>
            <person name="Catcheside P."/>
            <person name="Chovatia M."/>
            <person name="Cooper J."/>
            <person name="Damon W."/>
            <person name="Desjardin D."/>
            <person name="Finy P."/>
            <person name="Geml J."/>
            <person name="Haridas S."/>
            <person name="Hughes K."/>
            <person name="Justo A."/>
            <person name="Karasinski D."/>
            <person name="Kautmanova I."/>
            <person name="Kiss B."/>
            <person name="Kocsube S."/>
            <person name="Kotiranta H."/>
            <person name="LaButti K.M."/>
            <person name="Lechner B.E."/>
            <person name="Liimatainen K."/>
            <person name="Lipzen A."/>
            <person name="Lukacs Z."/>
            <person name="Mihaltcheva S."/>
            <person name="Morgado L.N."/>
            <person name="Niskanen T."/>
            <person name="Noordeloos M.E."/>
            <person name="Ohm R.A."/>
            <person name="Ortiz-Santana B."/>
            <person name="Ovrebo C."/>
            <person name="Racz N."/>
            <person name="Riley R."/>
            <person name="Savchenko A."/>
            <person name="Shiryaev A."/>
            <person name="Soop K."/>
            <person name="Spirin V."/>
            <person name="Szebenyi C."/>
            <person name="Tomsovsky M."/>
            <person name="Tulloss R.E."/>
            <person name="Uehling J."/>
            <person name="Grigoriev I.V."/>
            <person name="Vagvolgyi C."/>
            <person name="Papp T."/>
            <person name="Martin F.M."/>
            <person name="Miettinen O."/>
            <person name="Hibbett D.S."/>
            <person name="Nagy L.G."/>
        </authorList>
    </citation>
    <scope>NUCLEOTIDE SEQUENCE [LARGE SCALE GENOMIC DNA]</scope>
    <source>
        <strain evidence="1 2">CBS 962.96</strain>
    </source>
</reference>
<dbReference type="AlphaFoldDB" id="A0A4S8LKJ5"/>
<sequence>MSNTSPFWTAYNTALKNRILPGIPLPKDNEIFPLPFTTPLTSATDPLTAEQVNYLVYNLGNTTLATDGSKGAYASDLNTYLNTVDESTLQDPAAKKKLEDAEKALSEACVAFDNVEAEAKKYYENEPPPKPPFEQWVINNYPPYTDAKRTLDSAQSVRDSAYKAYRGRLDTLHEYQEKLKKALDTTTLYQSYNMAVQKGSTSIFKPAYSSVSLKDQLNNWIQGNGQEQTLFDVKIDSGTPTSTTNGSGIYLKFITKGLGKYDVRPSQWDVPGVRTLYPDRKSGAPDVLDPKFALPLSFLVAYAPRLEVEIRDGQSTQLLPAAPAANDKPYITVLGILGQHFPAK</sequence>
<dbReference type="OrthoDB" id="2847768at2759"/>
<name>A0A4S8LKJ5_DENBC</name>
<keyword evidence="2" id="KW-1185">Reference proteome</keyword>
<protein>
    <submittedName>
        <fullName evidence="1">Uncharacterized protein</fullName>
    </submittedName>
</protein>
<evidence type="ECO:0000313" key="1">
    <source>
        <dbReference type="EMBL" id="THU89674.1"/>
    </source>
</evidence>
<proteinExistence type="predicted"/>
<accession>A0A4S8LKJ5</accession>
<dbReference type="EMBL" id="ML179360">
    <property type="protein sequence ID" value="THU89674.1"/>
    <property type="molecule type" value="Genomic_DNA"/>
</dbReference>
<evidence type="ECO:0000313" key="2">
    <source>
        <dbReference type="Proteomes" id="UP000297245"/>
    </source>
</evidence>
<organism evidence="1 2">
    <name type="scientific">Dendrothele bispora (strain CBS 962.96)</name>
    <dbReference type="NCBI Taxonomy" id="1314807"/>
    <lineage>
        <taxon>Eukaryota</taxon>
        <taxon>Fungi</taxon>
        <taxon>Dikarya</taxon>
        <taxon>Basidiomycota</taxon>
        <taxon>Agaricomycotina</taxon>
        <taxon>Agaricomycetes</taxon>
        <taxon>Agaricomycetidae</taxon>
        <taxon>Agaricales</taxon>
        <taxon>Agaricales incertae sedis</taxon>
        <taxon>Dendrothele</taxon>
    </lineage>
</organism>